<feature type="transmembrane region" description="Helical" evidence="6">
    <location>
        <begin position="155"/>
        <end position="178"/>
    </location>
</feature>
<dbReference type="Pfam" id="PF07690">
    <property type="entry name" value="MFS_1"/>
    <property type="match status" value="1"/>
</dbReference>
<keyword evidence="5 6" id="KW-0472">Membrane</keyword>
<evidence type="ECO:0000313" key="8">
    <source>
        <dbReference type="Proteomes" id="UP000015104"/>
    </source>
</evidence>
<keyword evidence="2" id="KW-0813">Transport</keyword>
<dbReference type="eggNOG" id="KOG3764">
    <property type="taxonomic scope" value="Eukaryota"/>
</dbReference>
<evidence type="ECO:0000256" key="5">
    <source>
        <dbReference type="ARBA" id="ARBA00023136"/>
    </source>
</evidence>
<feature type="transmembrane region" description="Helical" evidence="6">
    <location>
        <begin position="63"/>
        <end position="81"/>
    </location>
</feature>
<dbReference type="EMBL" id="CAEY01000115">
    <property type="status" value="NOT_ANNOTATED_CDS"/>
    <property type="molecule type" value="Genomic_DNA"/>
</dbReference>
<evidence type="ECO:0000256" key="1">
    <source>
        <dbReference type="ARBA" id="ARBA00004141"/>
    </source>
</evidence>
<dbReference type="STRING" id="32264.T1KJ10"/>
<sequence>MAYGNFCIGANGSLQAPFFPGECDIKGVSSLIYGLIFGVFELVIIVTCPIFSKMFAYVTPYFFLEFGLFLIGATAVLFGVLDKVTRSLEFSVFAFSLRMGEGVGTAAFIASSHAIRSSEFSRHAAYAHMVLSTASSLGSLLGSPVGGALFTAGGYVMPFVVFGGLLLFGSLVSIVILPKSDDYTLNSNPVSLRNQSDQLVDVLVIAGCVALTGFNDVTLAHHLSQFDLSPIEIGSIFIANRLAYSLVFFGWRKLGRLEFDALWISILGTVINIIGLSLIGPVSFIPIEPKLWLIIVSLIIIGIGLAAKQVGSFFSNRSASRGYLNANLTHDEVSAINTLTSIAAFVGPVTGGYLIGTIGYRSATEVALALEIFTVIQFIQQTNLIKLIIFSSIFSAYTFNRSQNLWILIFGQTIFIFLKYFKI</sequence>
<keyword evidence="8" id="KW-1185">Reference proteome</keyword>
<dbReference type="HOGENOM" id="CLU_028639_2_0_1"/>
<evidence type="ECO:0000313" key="7">
    <source>
        <dbReference type="EnsemblMetazoa" id="tetur12g03320.1"/>
    </source>
</evidence>
<feature type="transmembrane region" description="Helical" evidence="6">
    <location>
        <begin position="291"/>
        <end position="311"/>
    </location>
</feature>
<evidence type="ECO:0000256" key="4">
    <source>
        <dbReference type="ARBA" id="ARBA00022989"/>
    </source>
</evidence>
<feature type="transmembrane region" description="Helical" evidence="6">
    <location>
        <begin position="199"/>
        <end position="221"/>
    </location>
</feature>
<dbReference type="Proteomes" id="UP000015104">
    <property type="component" value="Unassembled WGS sequence"/>
</dbReference>
<dbReference type="SUPFAM" id="SSF103473">
    <property type="entry name" value="MFS general substrate transporter"/>
    <property type="match status" value="1"/>
</dbReference>
<dbReference type="Gene3D" id="1.20.1250.20">
    <property type="entry name" value="MFS general substrate transporter like domains"/>
    <property type="match status" value="2"/>
</dbReference>
<reference evidence="7" key="2">
    <citation type="submission" date="2015-06" db="UniProtKB">
        <authorList>
            <consortium name="EnsemblMetazoa"/>
        </authorList>
    </citation>
    <scope>IDENTIFICATION</scope>
</reference>
<name>T1KJ10_TETUR</name>
<dbReference type="EnsemblMetazoa" id="tetur12g03320.1">
    <property type="protein sequence ID" value="tetur12g03320.1"/>
    <property type="gene ID" value="tetur12g03320"/>
</dbReference>
<accession>T1KJ10</accession>
<dbReference type="GO" id="GO:0016020">
    <property type="term" value="C:membrane"/>
    <property type="evidence" value="ECO:0007669"/>
    <property type="project" value="UniProtKB-SubCell"/>
</dbReference>
<reference evidence="8" key="1">
    <citation type="submission" date="2011-08" db="EMBL/GenBank/DDBJ databases">
        <authorList>
            <person name="Rombauts S."/>
        </authorList>
    </citation>
    <scope>NUCLEOTIDE SEQUENCE</scope>
    <source>
        <strain evidence="8">London</strain>
    </source>
</reference>
<keyword evidence="3 6" id="KW-0812">Transmembrane</keyword>
<dbReference type="GO" id="GO:0022857">
    <property type="term" value="F:transmembrane transporter activity"/>
    <property type="evidence" value="ECO:0007669"/>
    <property type="project" value="InterPro"/>
</dbReference>
<dbReference type="InterPro" id="IPR011701">
    <property type="entry name" value="MFS"/>
</dbReference>
<evidence type="ECO:0000256" key="6">
    <source>
        <dbReference type="SAM" id="Phobius"/>
    </source>
</evidence>
<evidence type="ECO:0000256" key="2">
    <source>
        <dbReference type="ARBA" id="ARBA00022448"/>
    </source>
</evidence>
<evidence type="ECO:0000256" key="3">
    <source>
        <dbReference type="ARBA" id="ARBA00022692"/>
    </source>
</evidence>
<feature type="transmembrane region" description="Helical" evidence="6">
    <location>
        <begin position="124"/>
        <end position="143"/>
    </location>
</feature>
<feature type="transmembrane region" description="Helical" evidence="6">
    <location>
        <begin position="405"/>
        <end position="421"/>
    </location>
</feature>
<feature type="transmembrane region" description="Helical" evidence="6">
    <location>
        <begin position="31"/>
        <end position="51"/>
    </location>
</feature>
<dbReference type="AlphaFoldDB" id="T1KJ10"/>
<evidence type="ECO:0008006" key="9">
    <source>
        <dbReference type="Google" id="ProtNLM"/>
    </source>
</evidence>
<dbReference type="PANTHER" id="PTHR23506">
    <property type="entry name" value="GH10249P"/>
    <property type="match status" value="1"/>
</dbReference>
<feature type="transmembrane region" description="Helical" evidence="6">
    <location>
        <begin position="263"/>
        <end position="285"/>
    </location>
</feature>
<feature type="transmembrane region" description="Helical" evidence="6">
    <location>
        <begin position="93"/>
        <end position="112"/>
    </location>
</feature>
<proteinExistence type="predicted"/>
<comment type="subcellular location">
    <subcellularLocation>
        <location evidence="1">Membrane</location>
        <topology evidence="1">Multi-pass membrane protein</topology>
    </subcellularLocation>
</comment>
<protein>
    <recommendedName>
        <fullName evidence="9">Major facilitator superfamily (MFS) profile domain-containing protein</fullName>
    </recommendedName>
</protein>
<keyword evidence="4 6" id="KW-1133">Transmembrane helix</keyword>
<dbReference type="InterPro" id="IPR050930">
    <property type="entry name" value="MFS_Vesicular_Transporter"/>
</dbReference>
<organism evidence="7 8">
    <name type="scientific">Tetranychus urticae</name>
    <name type="common">Two-spotted spider mite</name>
    <dbReference type="NCBI Taxonomy" id="32264"/>
    <lineage>
        <taxon>Eukaryota</taxon>
        <taxon>Metazoa</taxon>
        <taxon>Ecdysozoa</taxon>
        <taxon>Arthropoda</taxon>
        <taxon>Chelicerata</taxon>
        <taxon>Arachnida</taxon>
        <taxon>Acari</taxon>
        <taxon>Acariformes</taxon>
        <taxon>Trombidiformes</taxon>
        <taxon>Prostigmata</taxon>
        <taxon>Eleutherengona</taxon>
        <taxon>Raphignathae</taxon>
        <taxon>Tetranychoidea</taxon>
        <taxon>Tetranychidae</taxon>
        <taxon>Tetranychus</taxon>
    </lineage>
</organism>
<dbReference type="InterPro" id="IPR036259">
    <property type="entry name" value="MFS_trans_sf"/>
</dbReference>
<dbReference type="PANTHER" id="PTHR23506:SF26">
    <property type="entry name" value="MFS-TYPE TRANSPORTER SLC18B1"/>
    <property type="match status" value="1"/>
</dbReference>